<reference evidence="1" key="1">
    <citation type="submission" date="2020-04" db="EMBL/GenBank/DDBJ databases">
        <authorList>
            <person name="Chiriac C."/>
            <person name="Salcher M."/>
            <person name="Ghai R."/>
            <person name="Kavagutti S V."/>
        </authorList>
    </citation>
    <scope>NUCLEOTIDE SEQUENCE</scope>
</reference>
<proteinExistence type="predicted"/>
<sequence>MDLKDLKPKSETATVELVHPVTFEPLTTDDGKVMSVTVALPYSKRYKAVQHEQTNRRLQRVANQRNNKSKITAEEIENSGLELLAKITEEWTVVLDGKTPVCNPDNAINLYKEFPWIKDQVEEALLDTASFMKA</sequence>
<protein>
    <recommendedName>
        <fullName evidence="2">Tail assembly chaperone</fullName>
    </recommendedName>
</protein>
<accession>A0A6J5M350</accession>
<evidence type="ECO:0000313" key="1">
    <source>
        <dbReference type="EMBL" id="CAB4139440.1"/>
    </source>
</evidence>
<dbReference type="EMBL" id="LR796352">
    <property type="protein sequence ID" value="CAB4139440.1"/>
    <property type="molecule type" value="Genomic_DNA"/>
</dbReference>
<organism evidence="1">
    <name type="scientific">uncultured Caudovirales phage</name>
    <dbReference type="NCBI Taxonomy" id="2100421"/>
    <lineage>
        <taxon>Viruses</taxon>
        <taxon>Duplodnaviria</taxon>
        <taxon>Heunggongvirae</taxon>
        <taxon>Uroviricota</taxon>
        <taxon>Caudoviricetes</taxon>
        <taxon>Peduoviridae</taxon>
        <taxon>Maltschvirus</taxon>
        <taxon>Maltschvirus maltsch</taxon>
    </lineage>
</organism>
<name>A0A6J5M350_9CAUD</name>
<gene>
    <name evidence="1" type="ORF">UFOVP346_47</name>
</gene>
<evidence type="ECO:0008006" key="2">
    <source>
        <dbReference type="Google" id="ProtNLM"/>
    </source>
</evidence>